<comment type="caution">
    <text evidence="3">The sequence shown here is derived from an EMBL/GenBank/DDBJ whole genome shotgun (WGS) entry which is preliminary data.</text>
</comment>
<dbReference type="InterPro" id="IPR036397">
    <property type="entry name" value="RNaseH_sf"/>
</dbReference>
<reference evidence="3 4" key="1">
    <citation type="submission" date="2017-10" db="EMBL/GenBank/DDBJ databases">
        <title>Bifidobacterium genomics.</title>
        <authorList>
            <person name="Lugli G.A."/>
            <person name="Milani C."/>
            <person name="Mancabelli L."/>
        </authorList>
    </citation>
    <scope>NUCLEOTIDE SEQUENCE [LARGE SCALE GENOMIC DNA]</scope>
    <source>
        <strain evidence="3 4">1520B</strain>
    </source>
</reference>
<organism evidence="3 4">
    <name type="scientific">Bifidobacterium pseudolongum subsp. globosum</name>
    <dbReference type="NCBI Taxonomy" id="1690"/>
    <lineage>
        <taxon>Bacteria</taxon>
        <taxon>Bacillati</taxon>
        <taxon>Actinomycetota</taxon>
        <taxon>Actinomycetes</taxon>
        <taxon>Bifidobacteriales</taxon>
        <taxon>Bifidobacteriaceae</taxon>
        <taxon>Bifidobacterium</taxon>
    </lineage>
</organism>
<dbReference type="InterPro" id="IPR001584">
    <property type="entry name" value="Integrase_cat-core"/>
</dbReference>
<dbReference type="NCBIfam" id="NF033577">
    <property type="entry name" value="transpos_IS481"/>
    <property type="match status" value="1"/>
</dbReference>
<dbReference type="InterPro" id="IPR047656">
    <property type="entry name" value="IS481-like_transpos"/>
</dbReference>
<dbReference type="SUPFAM" id="SSF53098">
    <property type="entry name" value="Ribonuclease H-like"/>
    <property type="match status" value="1"/>
</dbReference>
<dbReference type="EMBL" id="PCHH01000003">
    <property type="protein sequence ID" value="PKV03977.1"/>
    <property type="molecule type" value="Genomic_DNA"/>
</dbReference>
<dbReference type="InterPro" id="IPR012337">
    <property type="entry name" value="RNaseH-like_sf"/>
</dbReference>
<dbReference type="GO" id="GO:0015074">
    <property type="term" value="P:DNA integration"/>
    <property type="evidence" value="ECO:0007669"/>
    <property type="project" value="InterPro"/>
</dbReference>
<dbReference type="GO" id="GO:0003676">
    <property type="term" value="F:nucleic acid binding"/>
    <property type="evidence" value="ECO:0007669"/>
    <property type="project" value="InterPro"/>
</dbReference>
<dbReference type="Pfam" id="PF00665">
    <property type="entry name" value="rve"/>
    <property type="match status" value="1"/>
</dbReference>
<feature type="compositionally biased region" description="Basic residues" evidence="1">
    <location>
        <begin position="359"/>
        <end position="369"/>
    </location>
</feature>
<dbReference type="PANTHER" id="PTHR35004:SF6">
    <property type="entry name" value="TRANSPOSASE"/>
    <property type="match status" value="1"/>
</dbReference>
<name>A0A2N3R5H4_9BIFI</name>
<dbReference type="SUPFAM" id="SSF46689">
    <property type="entry name" value="Homeodomain-like"/>
    <property type="match status" value="1"/>
</dbReference>
<feature type="region of interest" description="Disordered" evidence="1">
    <location>
        <begin position="357"/>
        <end position="388"/>
    </location>
</feature>
<evidence type="ECO:0000256" key="1">
    <source>
        <dbReference type="SAM" id="MobiDB-lite"/>
    </source>
</evidence>
<dbReference type="Proteomes" id="UP000233762">
    <property type="component" value="Unassembled WGS sequence"/>
</dbReference>
<feature type="region of interest" description="Disordered" evidence="1">
    <location>
        <begin position="73"/>
        <end position="97"/>
    </location>
</feature>
<dbReference type="PANTHER" id="PTHR35004">
    <property type="entry name" value="TRANSPOSASE RV3428C-RELATED"/>
    <property type="match status" value="1"/>
</dbReference>
<proteinExistence type="predicted"/>
<dbReference type="RefSeq" id="WP_101399051.1">
    <property type="nucleotide sequence ID" value="NZ_PCHH01000003.1"/>
</dbReference>
<evidence type="ECO:0000313" key="3">
    <source>
        <dbReference type="EMBL" id="PKV03977.1"/>
    </source>
</evidence>
<evidence type="ECO:0000313" key="4">
    <source>
        <dbReference type="Proteomes" id="UP000233762"/>
    </source>
</evidence>
<feature type="domain" description="Integrase catalytic" evidence="2">
    <location>
        <begin position="167"/>
        <end position="336"/>
    </location>
</feature>
<feature type="region of interest" description="Disordered" evidence="1">
    <location>
        <begin position="1"/>
        <end position="20"/>
    </location>
</feature>
<accession>A0A2N3R5H4</accession>
<feature type="compositionally biased region" description="Basic residues" evidence="1">
    <location>
        <begin position="456"/>
        <end position="469"/>
    </location>
</feature>
<sequence>MEHNNINPADPSRGHDDPRVRDGCVLRHLLTARDRSVFDRNMAMMRALGAGEPVTRVAKRYGVTRQWTHRLRARHGEQGEPGLLPRSRRPRSVHNRTSGEVRALIAQVRERLLAGGWDCGARSIHGVLAERMGRAPSVSTIHRILQDMGLVEAEPRKRPRSSYVRFEAELPNETWQSDFTHWPLADGTDAQIITWLDDHSRMVLLSRATGSVTGELVARTFLECCAEHGTPASTLTDNGGVYTSRLIVGAKGPGAFERILAEHGVRQKNGRPGHPTTQGKIERWHRTLKQWLHARPRARDLAGLQDQLDEFVHAYNRRRHSSLPGISPIEAYHARDKAGPDPQAAATARSECDINRRLRENRHARRSTARRPTVHDPNLNTDPERSTVTRNSTVNYHCLGRSWQLYIGNQYAGIQVETMVIDGNATVIDTGTGEIIHERPFDTNNHYQRKTTNTTTKRRQHINRHAGHM</sequence>
<dbReference type="Pfam" id="PF13565">
    <property type="entry name" value="HTH_32"/>
    <property type="match status" value="1"/>
</dbReference>
<protein>
    <submittedName>
        <fullName evidence="3">Integrase core domain-containing protein</fullName>
    </submittedName>
</protein>
<gene>
    <name evidence="3" type="ORF">CQR50_1131</name>
</gene>
<dbReference type="PROSITE" id="PS50994">
    <property type="entry name" value="INTEGRASE"/>
    <property type="match status" value="1"/>
</dbReference>
<feature type="region of interest" description="Disordered" evidence="1">
    <location>
        <begin position="445"/>
        <end position="469"/>
    </location>
</feature>
<evidence type="ECO:0000259" key="2">
    <source>
        <dbReference type="PROSITE" id="PS50994"/>
    </source>
</evidence>
<dbReference type="InterPro" id="IPR009057">
    <property type="entry name" value="Homeodomain-like_sf"/>
</dbReference>
<dbReference type="Gene3D" id="3.30.420.10">
    <property type="entry name" value="Ribonuclease H-like superfamily/Ribonuclease H"/>
    <property type="match status" value="1"/>
</dbReference>
<dbReference type="AlphaFoldDB" id="A0A2N3R5H4"/>